<keyword evidence="1" id="KW-1133">Transmembrane helix</keyword>
<gene>
    <name evidence="2" type="ORF">HCZ30_06345</name>
</gene>
<feature type="transmembrane region" description="Helical" evidence="1">
    <location>
        <begin position="39"/>
        <end position="61"/>
    </location>
</feature>
<reference evidence="2 3" key="1">
    <citation type="submission" date="2020-03" db="EMBL/GenBank/DDBJ databases">
        <title>Bacterial isolates of synthetic phycosphere.</title>
        <authorList>
            <person name="Fu H."/>
            <person name="Moran M.A."/>
        </authorList>
    </citation>
    <scope>NUCLEOTIDE SEQUENCE [LARGE SCALE GENOMIC DNA]</scope>
    <source>
        <strain evidence="2 3">HF1</strain>
    </source>
</reference>
<protein>
    <submittedName>
        <fullName evidence="2">Uncharacterized protein</fullName>
    </submittedName>
</protein>
<accession>A0ABX0VVE8</accession>
<dbReference type="EMBL" id="JAATOP010000003">
    <property type="protein sequence ID" value="NIY72053.1"/>
    <property type="molecule type" value="Genomic_DNA"/>
</dbReference>
<name>A0ABX0VVE8_9RHOB</name>
<proteinExistence type="predicted"/>
<feature type="transmembrane region" description="Helical" evidence="1">
    <location>
        <begin position="12"/>
        <end position="33"/>
    </location>
</feature>
<keyword evidence="1" id="KW-0472">Membrane</keyword>
<evidence type="ECO:0000256" key="1">
    <source>
        <dbReference type="SAM" id="Phobius"/>
    </source>
</evidence>
<comment type="caution">
    <text evidence="2">The sequence shown here is derived from an EMBL/GenBank/DDBJ whole genome shotgun (WGS) entry which is preliminary data.</text>
</comment>
<keyword evidence="1" id="KW-0812">Transmembrane</keyword>
<sequence length="72" mass="7556">MSDEQKLLQRKVMLMCFLGTHIPLTVLCIYAMTSGVAGVGMMLLATLLATVVGAGVALLAVRNGFRAMATAN</sequence>
<keyword evidence="3" id="KW-1185">Reference proteome</keyword>
<evidence type="ECO:0000313" key="3">
    <source>
        <dbReference type="Proteomes" id="UP000709466"/>
    </source>
</evidence>
<dbReference type="RefSeq" id="WP_167637439.1">
    <property type="nucleotide sequence ID" value="NZ_JAATOP010000003.1"/>
</dbReference>
<dbReference type="Proteomes" id="UP000709466">
    <property type="component" value="Unassembled WGS sequence"/>
</dbReference>
<organism evidence="2 3">
    <name type="scientific">Marivivens donghaensis</name>
    <dbReference type="NCBI Taxonomy" id="1699413"/>
    <lineage>
        <taxon>Bacteria</taxon>
        <taxon>Pseudomonadati</taxon>
        <taxon>Pseudomonadota</taxon>
        <taxon>Alphaproteobacteria</taxon>
        <taxon>Rhodobacterales</taxon>
        <taxon>Paracoccaceae</taxon>
        <taxon>Marivivens group</taxon>
        <taxon>Marivivens</taxon>
    </lineage>
</organism>
<evidence type="ECO:0000313" key="2">
    <source>
        <dbReference type="EMBL" id="NIY72053.1"/>
    </source>
</evidence>